<name>A9NPL9_PICSI</name>
<feature type="compositionally biased region" description="Polar residues" evidence="2">
    <location>
        <begin position="44"/>
        <end position="55"/>
    </location>
</feature>
<dbReference type="InterPro" id="IPR036412">
    <property type="entry name" value="HAD-like_sf"/>
</dbReference>
<evidence type="ECO:0000313" key="3">
    <source>
        <dbReference type="EMBL" id="ABK22580.1"/>
    </source>
</evidence>
<dbReference type="PANTHER" id="PTHR31284">
    <property type="entry name" value="ACID PHOSPHATASE-LIKE PROTEIN"/>
    <property type="match status" value="1"/>
</dbReference>
<dbReference type="CDD" id="cd07535">
    <property type="entry name" value="HAD_VSP"/>
    <property type="match status" value="1"/>
</dbReference>
<evidence type="ECO:0000256" key="1">
    <source>
        <dbReference type="ARBA" id="ARBA00022729"/>
    </source>
</evidence>
<dbReference type="AlphaFoldDB" id="A9NPL9"/>
<dbReference type="Pfam" id="PF03767">
    <property type="entry name" value="Acid_phosphat_B"/>
    <property type="match status" value="1"/>
</dbReference>
<sequence length="297" mass="33339">MASLPLINHHHVSLLYALQSTTANSPKVFNDSPSSMAPLPHSLISHQHPNIQSAPPKSYGKVSERSTAHEETGDLKQESQLNFQAWRLGVETNTLRSWTVVPPECVEYVKSYMVGSGSQYVRDSYMVAKESMAYINSVKLSGDGKDAWVFDVDETLLSSLPFFAGHQYGGEGMDDDAFIKWADLAEAPPLPASRSFYAHLLELGIKIFLLTGRYDYERNATEKNLGRAGYHSWEALLLRDPEDYEKSAMIYKSERRLKIEQDGFRIVGNSGDQWSDLTGYAVGDRTFKLPNPLYYVA</sequence>
<dbReference type="Gene3D" id="3.40.50.1000">
    <property type="entry name" value="HAD superfamily/HAD-like"/>
    <property type="match status" value="1"/>
</dbReference>
<evidence type="ECO:0008006" key="4">
    <source>
        <dbReference type="Google" id="ProtNLM"/>
    </source>
</evidence>
<dbReference type="PANTHER" id="PTHR31284:SF10">
    <property type="entry name" value="ACID PHOSPHATASE-LIKE PROTEIN"/>
    <property type="match status" value="1"/>
</dbReference>
<feature type="region of interest" description="Disordered" evidence="2">
    <location>
        <begin position="38"/>
        <end position="76"/>
    </location>
</feature>
<feature type="compositionally biased region" description="Basic and acidic residues" evidence="2">
    <location>
        <begin position="62"/>
        <end position="76"/>
    </location>
</feature>
<dbReference type="InterPro" id="IPR005519">
    <property type="entry name" value="Acid_phosphat_B-like"/>
</dbReference>
<proteinExistence type="evidence at transcript level"/>
<dbReference type="EMBL" id="EF083230">
    <property type="protein sequence ID" value="ABK22580.1"/>
    <property type="molecule type" value="mRNA"/>
</dbReference>
<dbReference type="InterPro" id="IPR010028">
    <property type="entry name" value="Acid_phosphatase_pln"/>
</dbReference>
<evidence type="ECO:0000256" key="2">
    <source>
        <dbReference type="SAM" id="MobiDB-lite"/>
    </source>
</evidence>
<dbReference type="GO" id="GO:0003993">
    <property type="term" value="F:acid phosphatase activity"/>
    <property type="evidence" value="ECO:0007669"/>
    <property type="project" value="InterPro"/>
</dbReference>
<reference evidence="3" key="1">
    <citation type="journal article" date="2008" name="BMC Genomics">
        <title>A conifer genomics resource of 200,000 spruce (Picea spp.) ESTs and 6,464 high-quality, sequence-finished full-length cDNAs for Sitka spruce (Picea sitchensis).</title>
        <authorList>
            <person name="Ralph S.G."/>
            <person name="Chun H.J."/>
            <person name="Kolosova N."/>
            <person name="Cooper D."/>
            <person name="Oddy C."/>
            <person name="Ritland C.E."/>
            <person name="Kirkpatrick R."/>
            <person name="Moore R."/>
            <person name="Barber S."/>
            <person name="Holt R.A."/>
            <person name="Jones S.J."/>
            <person name="Marra M.A."/>
            <person name="Douglas C.J."/>
            <person name="Ritland K."/>
            <person name="Bohlmann J."/>
        </authorList>
    </citation>
    <scope>NUCLEOTIDE SEQUENCE</scope>
    <source>
        <tissue evidence="3">Green portion of the leader tissue</tissue>
    </source>
</reference>
<dbReference type="InterPro" id="IPR023214">
    <property type="entry name" value="HAD_sf"/>
</dbReference>
<keyword evidence="1" id="KW-0732">Signal</keyword>
<dbReference type="SUPFAM" id="SSF56784">
    <property type="entry name" value="HAD-like"/>
    <property type="match status" value="1"/>
</dbReference>
<dbReference type="NCBIfam" id="TIGR01675">
    <property type="entry name" value="plant-AP"/>
    <property type="match status" value="1"/>
</dbReference>
<accession>A9NPL9</accession>
<protein>
    <recommendedName>
        <fullName evidence="4">Acid phosphatase</fullName>
    </recommendedName>
</protein>
<organism evidence="3">
    <name type="scientific">Picea sitchensis</name>
    <name type="common">Sitka spruce</name>
    <name type="synonym">Pinus sitchensis</name>
    <dbReference type="NCBI Taxonomy" id="3332"/>
    <lineage>
        <taxon>Eukaryota</taxon>
        <taxon>Viridiplantae</taxon>
        <taxon>Streptophyta</taxon>
        <taxon>Embryophyta</taxon>
        <taxon>Tracheophyta</taxon>
        <taxon>Spermatophyta</taxon>
        <taxon>Pinopsida</taxon>
        <taxon>Pinidae</taxon>
        <taxon>Conifers I</taxon>
        <taxon>Pinales</taxon>
        <taxon>Pinaceae</taxon>
        <taxon>Picea</taxon>
    </lineage>
</organism>